<reference evidence="3" key="1">
    <citation type="journal article" date="2006" name="PLoS Biol.">
        <title>Macronuclear genome sequence of the ciliate Tetrahymena thermophila, a model eukaryote.</title>
        <authorList>
            <person name="Eisen J.A."/>
            <person name="Coyne R.S."/>
            <person name="Wu M."/>
            <person name="Wu D."/>
            <person name="Thiagarajan M."/>
            <person name="Wortman J.R."/>
            <person name="Badger J.H."/>
            <person name="Ren Q."/>
            <person name="Amedeo P."/>
            <person name="Jones K.M."/>
            <person name="Tallon L.J."/>
            <person name="Delcher A.L."/>
            <person name="Salzberg S.L."/>
            <person name="Silva J.C."/>
            <person name="Haas B.J."/>
            <person name="Majoros W.H."/>
            <person name="Farzad M."/>
            <person name="Carlton J.M."/>
            <person name="Smith R.K. Jr."/>
            <person name="Garg J."/>
            <person name="Pearlman R.E."/>
            <person name="Karrer K.M."/>
            <person name="Sun L."/>
            <person name="Manning G."/>
            <person name="Elde N.C."/>
            <person name="Turkewitz A.P."/>
            <person name="Asai D.J."/>
            <person name="Wilkes D.E."/>
            <person name="Wang Y."/>
            <person name="Cai H."/>
            <person name="Collins K."/>
            <person name="Stewart B.A."/>
            <person name="Lee S.R."/>
            <person name="Wilamowska K."/>
            <person name="Weinberg Z."/>
            <person name="Ruzzo W.L."/>
            <person name="Wloga D."/>
            <person name="Gaertig J."/>
            <person name="Frankel J."/>
            <person name="Tsao C.-C."/>
            <person name="Gorovsky M.A."/>
            <person name="Keeling P.J."/>
            <person name="Waller R.F."/>
            <person name="Patron N.J."/>
            <person name="Cherry J.M."/>
            <person name="Stover N.A."/>
            <person name="Krieger C.J."/>
            <person name="del Toro C."/>
            <person name="Ryder H.F."/>
            <person name="Williamson S.C."/>
            <person name="Barbeau R.A."/>
            <person name="Hamilton E.P."/>
            <person name="Orias E."/>
        </authorList>
    </citation>
    <scope>NUCLEOTIDE SEQUENCE [LARGE SCALE GENOMIC DNA]</scope>
    <source>
        <strain evidence="3">SB210</strain>
    </source>
</reference>
<dbReference type="HOGENOM" id="CLU_1528214_0_0_1"/>
<dbReference type="EMBL" id="GG662647">
    <property type="protein sequence ID" value="EAR98839.1"/>
    <property type="molecule type" value="Genomic_DNA"/>
</dbReference>
<dbReference type="KEGG" id="tet:TTHERM_00252330"/>
<sequence length="176" mass="20536">MKYIEKQVFDPKIFGKKLIITQPSQPQPFYLKFSIMHNQHKTKGLQFIQKSIQPHRSSSNIQTPSITTQPSHHQQPQYKNSIPNIPQPQKKNSKKFGANIFMRNKFIEIAHIFLHTKTIRILSLYNNKQKIDQSESNNQKQNSHSPNPIKEICKTINSQLSINSILFQSCLVRRSE</sequence>
<feature type="compositionally biased region" description="Polar residues" evidence="1">
    <location>
        <begin position="52"/>
        <end position="90"/>
    </location>
</feature>
<dbReference type="InParanoid" id="Q23QP9"/>
<name>Q23QP9_TETTS</name>
<dbReference type="GeneID" id="7835690"/>
<evidence type="ECO:0000256" key="1">
    <source>
        <dbReference type="SAM" id="MobiDB-lite"/>
    </source>
</evidence>
<protein>
    <submittedName>
        <fullName evidence="2">Uncharacterized protein</fullName>
    </submittedName>
</protein>
<feature type="region of interest" description="Disordered" evidence="1">
    <location>
        <begin position="52"/>
        <end position="92"/>
    </location>
</feature>
<gene>
    <name evidence="2" type="ORF">TTHERM_00252330</name>
</gene>
<proteinExistence type="predicted"/>
<dbReference type="RefSeq" id="XP_001019084.1">
    <property type="nucleotide sequence ID" value="XM_001019084.1"/>
</dbReference>
<organism evidence="2 3">
    <name type="scientific">Tetrahymena thermophila (strain SB210)</name>
    <dbReference type="NCBI Taxonomy" id="312017"/>
    <lineage>
        <taxon>Eukaryota</taxon>
        <taxon>Sar</taxon>
        <taxon>Alveolata</taxon>
        <taxon>Ciliophora</taxon>
        <taxon>Intramacronucleata</taxon>
        <taxon>Oligohymenophorea</taxon>
        <taxon>Hymenostomatida</taxon>
        <taxon>Tetrahymenina</taxon>
        <taxon>Tetrahymenidae</taxon>
        <taxon>Tetrahymena</taxon>
    </lineage>
</organism>
<keyword evidence="3" id="KW-1185">Reference proteome</keyword>
<evidence type="ECO:0000313" key="3">
    <source>
        <dbReference type="Proteomes" id="UP000009168"/>
    </source>
</evidence>
<dbReference type="Proteomes" id="UP000009168">
    <property type="component" value="Unassembled WGS sequence"/>
</dbReference>
<dbReference type="AlphaFoldDB" id="Q23QP9"/>
<accession>Q23QP9</accession>
<evidence type="ECO:0000313" key="2">
    <source>
        <dbReference type="EMBL" id="EAR98839.1"/>
    </source>
</evidence>